<dbReference type="EMBL" id="QJNS01000136">
    <property type="protein sequence ID" value="RYO85482.1"/>
    <property type="molecule type" value="Genomic_DNA"/>
</dbReference>
<dbReference type="Pfam" id="PF10295">
    <property type="entry name" value="DUF2406"/>
    <property type="match status" value="1"/>
</dbReference>
<feature type="compositionally biased region" description="Basic and acidic residues" evidence="1">
    <location>
        <begin position="73"/>
        <end position="93"/>
    </location>
</feature>
<name>A0ABY0H5M2_9PEZI</name>
<dbReference type="PANTHER" id="PTHR28186:SF1">
    <property type="entry name" value="MEIOTICALLY UP-REGULATED GENE 9 PROTEIN"/>
    <property type="match status" value="1"/>
</dbReference>
<feature type="region of interest" description="Disordered" evidence="1">
    <location>
        <begin position="1"/>
        <end position="101"/>
    </location>
</feature>
<protein>
    <recommendedName>
        <fullName evidence="4">DUF2406 domain-containing protein</fullName>
    </recommendedName>
</protein>
<reference evidence="2 3" key="1">
    <citation type="submission" date="2018-06" db="EMBL/GenBank/DDBJ databases">
        <title>Complete Genomes of Monosporascus.</title>
        <authorList>
            <person name="Robinson A.J."/>
            <person name="Natvig D.O."/>
        </authorList>
    </citation>
    <scope>NUCLEOTIDE SEQUENCE [LARGE SCALE GENOMIC DNA]</scope>
    <source>
        <strain evidence="2 3">CBS 609.92</strain>
    </source>
</reference>
<feature type="region of interest" description="Disordered" evidence="1">
    <location>
        <begin position="197"/>
        <end position="387"/>
    </location>
</feature>
<keyword evidence="3" id="KW-1185">Reference proteome</keyword>
<feature type="region of interest" description="Disordered" evidence="1">
    <location>
        <begin position="126"/>
        <end position="145"/>
    </location>
</feature>
<comment type="caution">
    <text evidence="2">The sequence shown here is derived from an EMBL/GenBank/DDBJ whole genome shotgun (WGS) entry which is preliminary data.</text>
</comment>
<gene>
    <name evidence="2" type="ORF">DL762_005172</name>
</gene>
<feature type="compositionally biased region" description="Basic and acidic residues" evidence="1">
    <location>
        <begin position="366"/>
        <end position="376"/>
    </location>
</feature>
<organism evidence="2 3">
    <name type="scientific">Monosporascus cannonballus</name>
    <dbReference type="NCBI Taxonomy" id="155416"/>
    <lineage>
        <taxon>Eukaryota</taxon>
        <taxon>Fungi</taxon>
        <taxon>Dikarya</taxon>
        <taxon>Ascomycota</taxon>
        <taxon>Pezizomycotina</taxon>
        <taxon>Sordariomycetes</taxon>
        <taxon>Xylariomycetidae</taxon>
        <taxon>Xylariales</taxon>
        <taxon>Xylariales incertae sedis</taxon>
        <taxon>Monosporascus</taxon>
    </lineage>
</organism>
<evidence type="ECO:0008006" key="4">
    <source>
        <dbReference type="Google" id="ProtNLM"/>
    </source>
</evidence>
<evidence type="ECO:0000313" key="3">
    <source>
        <dbReference type="Proteomes" id="UP000294003"/>
    </source>
</evidence>
<evidence type="ECO:0000256" key="1">
    <source>
        <dbReference type="SAM" id="MobiDB-lite"/>
    </source>
</evidence>
<dbReference type="PANTHER" id="PTHR28186">
    <property type="entry name" value="MEIOTICALLY UP-REGULATED GENE 9 PROTEIN"/>
    <property type="match status" value="1"/>
</dbReference>
<dbReference type="InterPro" id="IPR018809">
    <property type="entry name" value="DUF2406"/>
</dbReference>
<evidence type="ECO:0000313" key="2">
    <source>
        <dbReference type="EMBL" id="RYO85482.1"/>
    </source>
</evidence>
<feature type="compositionally biased region" description="Basic residues" evidence="1">
    <location>
        <begin position="377"/>
        <end position="387"/>
    </location>
</feature>
<feature type="compositionally biased region" description="Basic and acidic residues" evidence="1">
    <location>
        <begin position="134"/>
        <end position="145"/>
    </location>
</feature>
<proteinExistence type="predicted"/>
<sequence length="387" mass="42745">MATANYNSHPLPAPPQQQQQGQQQYGAYYQPSPHNYQDPSAPPHNLRTKPRGFSFRSEKSQKSHKSAGSGSHHKIDIRETSAEKESNRLHSKADPTLAISEAEPSAVAQMSGDNIVKPLSAIQHRDINGNPIVDPDRSNPTRSRWERPLDTIRSFEAAIDGAYDNRKSFYRPDSGSVADWNRRSSYYGSLLTGSTPRFPQDSYYSGRRDSTMYDSRQPAMGGQQREPGYYDGYDGGRIRYSRPQPEPPTMNRPPGGRNVYPMPNNHRSYETVASGSGSGSYGEPAGYQTDPTSSENSSIERRSPPKRQDPVNDYGISFGQESAYQTPNFGIPTGAGAVDSAPPPPRHQGGSLLRKASKAGTPGSAQDRRGMGEKRKSWFSRRFSKNA</sequence>
<feature type="compositionally biased region" description="Polar residues" evidence="1">
    <location>
        <begin position="319"/>
        <end position="328"/>
    </location>
</feature>
<feature type="compositionally biased region" description="Low complexity" evidence="1">
    <location>
        <begin position="16"/>
        <end position="31"/>
    </location>
</feature>
<accession>A0ABY0H5M2</accession>
<dbReference type="Proteomes" id="UP000294003">
    <property type="component" value="Unassembled WGS sequence"/>
</dbReference>
<feature type="compositionally biased region" description="Basic and acidic residues" evidence="1">
    <location>
        <begin position="298"/>
        <end position="310"/>
    </location>
</feature>